<dbReference type="GO" id="GO:0006412">
    <property type="term" value="P:translation"/>
    <property type="evidence" value="ECO:0007669"/>
    <property type="project" value="InterPro"/>
</dbReference>
<dbReference type="NCBIfam" id="TIGR00002">
    <property type="entry name" value="S16"/>
    <property type="match status" value="1"/>
</dbReference>
<evidence type="ECO:0000256" key="1">
    <source>
        <dbReference type="ARBA" id="ARBA00022980"/>
    </source>
</evidence>
<dbReference type="Gene3D" id="3.30.1320.10">
    <property type="match status" value="1"/>
</dbReference>
<keyword evidence="1 4" id="KW-0689">Ribosomal protein</keyword>
<evidence type="ECO:0000256" key="3">
    <source>
        <dbReference type="ARBA" id="ARBA00035310"/>
    </source>
</evidence>
<dbReference type="PANTHER" id="PTHR12919:SF20">
    <property type="entry name" value="SMALL RIBOSOMAL SUBUNIT PROTEIN BS16M"/>
    <property type="match status" value="1"/>
</dbReference>
<dbReference type="GO" id="GO:0003735">
    <property type="term" value="F:structural constituent of ribosome"/>
    <property type="evidence" value="ECO:0007669"/>
    <property type="project" value="InterPro"/>
</dbReference>
<dbReference type="PANTHER" id="PTHR12919">
    <property type="entry name" value="30S RIBOSOMAL PROTEIN S16"/>
    <property type="match status" value="1"/>
</dbReference>
<gene>
    <name evidence="4" type="ORF">A3H02_00280</name>
</gene>
<dbReference type="InterPro" id="IPR023803">
    <property type="entry name" value="Ribosomal_bS16_dom_sf"/>
</dbReference>
<sequence length="102" mass="11337">MLKIKLAKIGKKKERSFKLILTENRVKPSPSRYIEILGNYNPAKKTVSLDKERILHWISKGAQTSETVHNIFVKSGIIAGPKIRKGSAKKNASEAQSNPPGK</sequence>
<name>A0A1G2F393_9BACT</name>
<comment type="caution">
    <text evidence="4">The sequence shown here is derived from an EMBL/GenBank/DDBJ whole genome shotgun (WGS) entry which is preliminary data.</text>
</comment>
<dbReference type="EMBL" id="MHMS01000006">
    <property type="protein sequence ID" value="OGZ32564.1"/>
    <property type="molecule type" value="Genomic_DNA"/>
</dbReference>
<dbReference type="Proteomes" id="UP000176787">
    <property type="component" value="Unassembled WGS sequence"/>
</dbReference>
<evidence type="ECO:0000313" key="5">
    <source>
        <dbReference type="Proteomes" id="UP000176787"/>
    </source>
</evidence>
<dbReference type="AlphaFoldDB" id="A0A1G2F393"/>
<organism evidence="4 5">
    <name type="scientific">Candidatus Niyogibacteria bacterium RIFCSPLOWO2_12_FULL_41_13</name>
    <dbReference type="NCBI Taxonomy" id="1801726"/>
    <lineage>
        <taxon>Bacteria</taxon>
        <taxon>Candidatus Niyogiibacteriota</taxon>
    </lineage>
</organism>
<dbReference type="InterPro" id="IPR000307">
    <property type="entry name" value="Ribosomal_bS16"/>
</dbReference>
<dbReference type="GO" id="GO:0015935">
    <property type="term" value="C:small ribosomal subunit"/>
    <property type="evidence" value="ECO:0007669"/>
    <property type="project" value="TreeGrafter"/>
</dbReference>
<accession>A0A1G2F393</accession>
<dbReference type="STRING" id="1801726.A3H02_00280"/>
<dbReference type="SUPFAM" id="SSF54565">
    <property type="entry name" value="Ribosomal protein S16"/>
    <property type="match status" value="1"/>
</dbReference>
<evidence type="ECO:0000313" key="4">
    <source>
        <dbReference type="EMBL" id="OGZ32564.1"/>
    </source>
</evidence>
<reference evidence="4 5" key="1">
    <citation type="journal article" date="2016" name="Nat. Commun.">
        <title>Thousands of microbial genomes shed light on interconnected biogeochemical processes in an aquifer system.</title>
        <authorList>
            <person name="Anantharaman K."/>
            <person name="Brown C.T."/>
            <person name="Hug L.A."/>
            <person name="Sharon I."/>
            <person name="Castelle C.J."/>
            <person name="Probst A.J."/>
            <person name="Thomas B.C."/>
            <person name="Singh A."/>
            <person name="Wilkins M.J."/>
            <person name="Karaoz U."/>
            <person name="Brodie E.L."/>
            <person name="Williams K.H."/>
            <person name="Hubbard S.S."/>
            <person name="Banfield J.F."/>
        </authorList>
    </citation>
    <scope>NUCLEOTIDE SEQUENCE [LARGE SCALE GENOMIC DNA]</scope>
</reference>
<dbReference type="GO" id="GO:0005737">
    <property type="term" value="C:cytoplasm"/>
    <property type="evidence" value="ECO:0007669"/>
    <property type="project" value="UniProtKB-ARBA"/>
</dbReference>
<protein>
    <recommendedName>
        <fullName evidence="3">30S ribosomal protein S16</fullName>
    </recommendedName>
</protein>
<evidence type="ECO:0000256" key="2">
    <source>
        <dbReference type="ARBA" id="ARBA00023274"/>
    </source>
</evidence>
<keyword evidence="2" id="KW-0687">Ribonucleoprotein</keyword>
<dbReference type="Pfam" id="PF00886">
    <property type="entry name" value="Ribosomal_S16"/>
    <property type="match status" value="1"/>
</dbReference>
<proteinExistence type="predicted"/>